<accession>A0A1G6YNT4</accession>
<evidence type="ECO:0000313" key="10">
    <source>
        <dbReference type="Proteomes" id="UP000198501"/>
    </source>
</evidence>
<evidence type="ECO:0000256" key="1">
    <source>
        <dbReference type="ARBA" id="ARBA00001602"/>
    </source>
</evidence>
<keyword evidence="6 7" id="KW-0961">Cell wall biogenesis/degradation</keyword>
<dbReference type="GO" id="GO:0008881">
    <property type="term" value="F:glutamate racemase activity"/>
    <property type="evidence" value="ECO:0007669"/>
    <property type="project" value="UniProtKB-UniRule"/>
</dbReference>
<dbReference type="InterPro" id="IPR001920">
    <property type="entry name" value="Asp/Glu_race"/>
</dbReference>
<feature type="binding site" evidence="7">
    <location>
        <begin position="235"/>
        <end position="236"/>
    </location>
    <ligand>
        <name>substrate</name>
    </ligand>
</feature>
<evidence type="ECO:0000256" key="6">
    <source>
        <dbReference type="ARBA" id="ARBA00023316"/>
    </source>
</evidence>
<dbReference type="PANTHER" id="PTHR21198:SF3">
    <property type="entry name" value="GLUTAMATE RACEMASE"/>
    <property type="match status" value="1"/>
</dbReference>
<gene>
    <name evidence="7 8" type="primary">murI</name>
    <name evidence="8" type="ORF">GCM10007915_18780</name>
    <name evidence="9" type="ORF">SAMN05660405_01756</name>
</gene>
<evidence type="ECO:0000313" key="8">
    <source>
        <dbReference type="EMBL" id="GLR29639.1"/>
    </source>
</evidence>
<comment type="pathway">
    <text evidence="7">Cell wall biogenesis; peptidoglycan biosynthesis.</text>
</comment>
<dbReference type="PANTHER" id="PTHR21198">
    <property type="entry name" value="GLUTAMATE RACEMASE"/>
    <property type="match status" value="1"/>
</dbReference>
<dbReference type="Pfam" id="PF01177">
    <property type="entry name" value="Asp_Glu_race"/>
    <property type="match status" value="1"/>
</dbReference>
<dbReference type="GO" id="GO:0071555">
    <property type="term" value="P:cell wall organization"/>
    <property type="evidence" value="ECO:0007669"/>
    <property type="project" value="UniProtKB-KW"/>
</dbReference>
<reference evidence="8" key="4">
    <citation type="submission" date="2023-01" db="EMBL/GenBank/DDBJ databases">
        <title>Draft genome sequence of Psychrobacter pacificensis strain NBRC 103191.</title>
        <authorList>
            <person name="Sun Q."/>
            <person name="Mori K."/>
        </authorList>
    </citation>
    <scope>NUCLEOTIDE SEQUENCE</scope>
    <source>
        <strain evidence="8">NBRC 103191</strain>
    </source>
</reference>
<dbReference type="GO" id="GO:0008360">
    <property type="term" value="P:regulation of cell shape"/>
    <property type="evidence" value="ECO:0007669"/>
    <property type="project" value="UniProtKB-KW"/>
</dbReference>
<feature type="binding site" evidence="7">
    <location>
        <begin position="90"/>
        <end position="91"/>
    </location>
    <ligand>
        <name>substrate</name>
    </ligand>
</feature>
<organism evidence="9 10">
    <name type="scientific">Psychrobacter pacificensis</name>
    <dbReference type="NCBI Taxonomy" id="112002"/>
    <lineage>
        <taxon>Bacteria</taxon>
        <taxon>Pseudomonadati</taxon>
        <taxon>Pseudomonadota</taxon>
        <taxon>Gammaproteobacteria</taxon>
        <taxon>Moraxellales</taxon>
        <taxon>Moraxellaceae</taxon>
        <taxon>Psychrobacter</taxon>
    </lineage>
</organism>
<dbReference type="PROSITE" id="PS00923">
    <property type="entry name" value="ASP_GLU_RACEMASE_1"/>
    <property type="match status" value="1"/>
</dbReference>
<keyword evidence="11" id="KW-1185">Reference proteome</keyword>
<evidence type="ECO:0000256" key="7">
    <source>
        <dbReference type="HAMAP-Rule" id="MF_00258"/>
    </source>
</evidence>
<dbReference type="Proteomes" id="UP000198501">
    <property type="component" value="Unassembled WGS sequence"/>
</dbReference>
<dbReference type="EC" id="5.1.1.3" evidence="2 7"/>
<reference evidence="8" key="1">
    <citation type="journal article" date="2014" name="Int. J. Syst. Evol. Microbiol.">
        <title>Complete genome of a new Firmicutes species belonging to the dominant human colonic microbiota ('Ruminococcus bicirculans') reveals two chromosomes and a selective capacity to utilize plant glucans.</title>
        <authorList>
            <consortium name="NISC Comparative Sequencing Program"/>
            <person name="Wegmann U."/>
            <person name="Louis P."/>
            <person name="Goesmann A."/>
            <person name="Henrissat B."/>
            <person name="Duncan S.H."/>
            <person name="Flint H.J."/>
        </authorList>
    </citation>
    <scope>NUCLEOTIDE SEQUENCE</scope>
    <source>
        <strain evidence="8">NBRC 103191</strain>
    </source>
</reference>
<keyword evidence="5 7" id="KW-0413">Isomerase</keyword>
<keyword evidence="4 7" id="KW-0573">Peptidoglycan synthesis</keyword>
<feature type="binding site" evidence="7">
    <location>
        <begin position="122"/>
        <end position="123"/>
    </location>
    <ligand>
        <name>substrate</name>
    </ligand>
</feature>
<dbReference type="InterPro" id="IPR015942">
    <property type="entry name" value="Asp/Glu/hydantoin_racemase"/>
</dbReference>
<evidence type="ECO:0000256" key="5">
    <source>
        <dbReference type="ARBA" id="ARBA00023235"/>
    </source>
</evidence>
<evidence type="ECO:0000256" key="4">
    <source>
        <dbReference type="ARBA" id="ARBA00022984"/>
    </source>
</evidence>
<comment type="catalytic activity">
    <reaction evidence="1 7">
        <text>L-glutamate = D-glutamate</text>
        <dbReference type="Rhea" id="RHEA:12813"/>
        <dbReference type="ChEBI" id="CHEBI:29985"/>
        <dbReference type="ChEBI" id="CHEBI:29986"/>
        <dbReference type="EC" id="5.1.1.3"/>
    </reaction>
</comment>
<evidence type="ECO:0000256" key="2">
    <source>
        <dbReference type="ARBA" id="ARBA00013090"/>
    </source>
</evidence>
<dbReference type="HAMAP" id="MF_00258">
    <property type="entry name" value="Glu_racemase"/>
    <property type="match status" value="1"/>
</dbReference>
<feature type="binding site" evidence="7">
    <location>
        <begin position="58"/>
        <end position="59"/>
    </location>
    <ligand>
        <name>substrate</name>
    </ligand>
</feature>
<dbReference type="EMBL" id="FNAL01000012">
    <property type="protein sequence ID" value="SDD91327.1"/>
    <property type="molecule type" value="Genomic_DNA"/>
</dbReference>
<dbReference type="UniPathway" id="UPA00219"/>
<dbReference type="Proteomes" id="UP001156645">
    <property type="component" value="Unassembled WGS sequence"/>
</dbReference>
<comment type="similarity">
    <text evidence="7">Belongs to the aspartate/glutamate racemases family.</text>
</comment>
<reference evidence="11" key="3">
    <citation type="journal article" date="2019" name="Int. J. Syst. Evol. Microbiol.">
        <title>The Global Catalogue of Microorganisms (GCM) 10K type strain sequencing project: providing services to taxonomists for standard genome sequencing and annotation.</title>
        <authorList>
            <consortium name="The Broad Institute Genomics Platform"/>
            <consortium name="The Broad Institute Genome Sequencing Center for Infectious Disease"/>
            <person name="Wu L."/>
            <person name="Ma J."/>
        </authorList>
    </citation>
    <scope>NUCLEOTIDE SEQUENCE [LARGE SCALE GENOMIC DNA]</scope>
    <source>
        <strain evidence="11">NBRC 103191</strain>
    </source>
</reference>
<evidence type="ECO:0000256" key="3">
    <source>
        <dbReference type="ARBA" id="ARBA00022960"/>
    </source>
</evidence>
<dbReference type="EMBL" id="BSOK01000042">
    <property type="protein sequence ID" value="GLR29639.1"/>
    <property type="molecule type" value="Genomic_DNA"/>
</dbReference>
<feature type="active site" description="Proton donor/acceptor" evidence="7">
    <location>
        <position position="121"/>
    </location>
</feature>
<feature type="active site" description="Proton donor/acceptor" evidence="7">
    <location>
        <position position="234"/>
    </location>
</feature>
<reference evidence="9 10" key="2">
    <citation type="submission" date="2016-10" db="EMBL/GenBank/DDBJ databases">
        <authorList>
            <person name="de Groot N.N."/>
        </authorList>
    </citation>
    <scope>NUCLEOTIDE SEQUENCE [LARGE SCALE GENOMIC DNA]</scope>
    <source>
        <strain evidence="9 10">DSM 23406</strain>
    </source>
</reference>
<sequence length="334" mass="36669">MASAANQMTTSQANIEQTNILDSHVLSNTSINNAGMNAMVIDAISIDDAQRAPIGLFDSGIGGLSVYLHLAQQLPNERYIYYADTLNVPYGNRESDDIESLTLKAVEWLHKQGCKLIVIACNSASAYALDTARRSYPNMPIVGLVPALKPAILASNSGHVAVLATKATLNGRLLNDVITNFANPNGTVVTKYFDPQLVPWVEAGMPLQDETAQRLRQQIQVFANEGIDHLVLGCTHYPFFKSFLLDEIAQQQLAIQVVDSGQAIAERVKQLLVANQMSATLYNETSTQDLSAINKTNVDIRQPLTFHATKYSDRLSALIERLLGQETILQYYSE</sequence>
<proteinExistence type="inferred from homology"/>
<evidence type="ECO:0000313" key="9">
    <source>
        <dbReference type="EMBL" id="SDD91327.1"/>
    </source>
</evidence>
<comment type="function">
    <text evidence="7">Provides the (R)-glutamate required for cell wall biosynthesis.</text>
</comment>
<name>A0A1G6YNT4_9GAMM</name>
<dbReference type="Gene3D" id="3.40.50.1860">
    <property type="match status" value="2"/>
</dbReference>
<dbReference type="InterPro" id="IPR018187">
    <property type="entry name" value="Asp/Glu_racemase_AS_1"/>
</dbReference>
<dbReference type="AlphaFoldDB" id="A0A1G6YNT4"/>
<dbReference type="NCBIfam" id="TIGR00067">
    <property type="entry name" value="glut_race"/>
    <property type="match status" value="1"/>
</dbReference>
<dbReference type="InterPro" id="IPR004391">
    <property type="entry name" value="Glu_race"/>
</dbReference>
<keyword evidence="3 7" id="KW-0133">Cell shape</keyword>
<evidence type="ECO:0000313" key="11">
    <source>
        <dbReference type="Proteomes" id="UP001156645"/>
    </source>
</evidence>
<protein>
    <recommendedName>
        <fullName evidence="2 7">Glutamate racemase</fullName>
        <ecNumber evidence="2 7">5.1.1.3</ecNumber>
    </recommendedName>
</protein>
<dbReference type="GO" id="GO:0009252">
    <property type="term" value="P:peptidoglycan biosynthetic process"/>
    <property type="evidence" value="ECO:0007669"/>
    <property type="project" value="UniProtKB-UniRule"/>
</dbReference>
<dbReference type="SUPFAM" id="SSF53681">
    <property type="entry name" value="Aspartate/glutamate racemase"/>
    <property type="match status" value="2"/>
</dbReference>